<evidence type="ECO:0000256" key="2">
    <source>
        <dbReference type="ARBA" id="ARBA00023315"/>
    </source>
</evidence>
<evidence type="ECO:0000256" key="1">
    <source>
        <dbReference type="ARBA" id="ARBA00022679"/>
    </source>
</evidence>
<dbReference type="InterPro" id="IPR050832">
    <property type="entry name" value="Bact_Acetyltransf"/>
</dbReference>
<organism evidence="4 5">
    <name type="scientific">Lapidilactobacillus gannanensis</name>
    <dbReference type="NCBI Taxonomy" id="2486002"/>
    <lineage>
        <taxon>Bacteria</taxon>
        <taxon>Bacillati</taxon>
        <taxon>Bacillota</taxon>
        <taxon>Bacilli</taxon>
        <taxon>Lactobacillales</taxon>
        <taxon>Lactobacillaceae</taxon>
        <taxon>Lapidilactobacillus</taxon>
    </lineage>
</organism>
<dbReference type="PANTHER" id="PTHR43877">
    <property type="entry name" value="AMINOALKYLPHOSPHONATE N-ACETYLTRANSFERASE-RELATED-RELATED"/>
    <property type="match status" value="1"/>
</dbReference>
<dbReference type="SUPFAM" id="SSF55729">
    <property type="entry name" value="Acyl-CoA N-acyltransferases (Nat)"/>
    <property type="match status" value="1"/>
</dbReference>
<sequence length="172" mass="18618">MITRSARAGDAQRLLDFWQVEVMPCDFVETDAELTDMTVAQLAPQLTAMAASPNNLLLLALAGTEIIGYLRIAAGANPATAHVGELGLLVAQAERHIGLGSALMATALDWVSEQSTLKRVQLFVQTRNLPAQKLYQKFGFILEGRLPASYRSVSGDLLETLLMAQLFNTSIS</sequence>
<name>A0ABW4BME6_9LACO</name>
<comment type="caution">
    <text evidence="4">The sequence shown here is derived from an EMBL/GenBank/DDBJ whole genome shotgun (WGS) entry which is preliminary data.</text>
</comment>
<keyword evidence="2 4" id="KW-0012">Acyltransferase</keyword>
<dbReference type="Proteomes" id="UP001597191">
    <property type="component" value="Unassembled WGS sequence"/>
</dbReference>
<evidence type="ECO:0000313" key="4">
    <source>
        <dbReference type="EMBL" id="MFD1411391.1"/>
    </source>
</evidence>
<evidence type="ECO:0000259" key="3">
    <source>
        <dbReference type="PROSITE" id="PS51186"/>
    </source>
</evidence>
<keyword evidence="1 4" id="KW-0808">Transferase</keyword>
<dbReference type="Pfam" id="PF00583">
    <property type="entry name" value="Acetyltransf_1"/>
    <property type="match status" value="1"/>
</dbReference>
<proteinExistence type="predicted"/>
<dbReference type="InterPro" id="IPR000182">
    <property type="entry name" value="GNAT_dom"/>
</dbReference>
<dbReference type="PROSITE" id="PS51186">
    <property type="entry name" value="GNAT"/>
    <property type="match status" value="1"/>
</dbReference>
<dbReference type="Gene3D" id="3.40.630.30">
    <property type="match status" value="1"/>
</dbReference>
<reference evidence="5" key="1">
    <citation type="journal article" date="2019" name="Int. J. Syst. Evol. Microbiol.">
        <title>The Global Catalogue of Microorganisms (GCM) 10K type strain sequencing project: providing services to taxonomists for standard genome sequencing and annotation.</title>
        <authorList>
            <consortium name="The Broad Institute Genomics Platform"/>
            <consortium name="The Broad Institute Genome Sequencing Center for Infectious Disease"/>
            <person name="Wu L."/>
            <person name="Ma J."/>
        </authorList>
    </citation>
    <scope>NUCLEOTIDE SEQUENCE [LARGE SCALE GENOMIC DNA]</scope>
    <source>
        <strain evidence="5">CCM 8937</strain>
    </source>
</reference>
<dbReference type="InterPro" id="IPR016181">
    <property type="entry name" value="Acyl_CoA_acyltransferase"/>
</dbReference>
<dbReference type="EC" id="2.3.-.-" evidence="4"/>
<gene>
    <name evidence="4" type="ORF">ACFQ4R_07320</name>
</gene>
<protein>
    <submittedName>
        <fullName evidence="4">GNAT family N-acetyltransferase</fullName>
        <ecNumber evidence="4">2.3.-.-</ecNumber>
    </submittedName>
</protein>
<accession>A0ABW4BME6</accession>
<keyword evidence="5" id="KW-1185">Reference proteome</keyword>
<dbReference type="EMBL" id="JBHTOH010000069">
    <property type="protein sequence ID" value="MFD1411391.1"/>
    <property type="molecule type" value="Genomic_DNA"/>
</dbReference>
<dbReference type="GO" id="GO:0016746">
    <property type="term" value="F:acyltransferase activity"/>
    <property type="evidence" value="ECO:0007669"/>
    <property type="project" value="UniProtKB-KW"/>
</dbReference>
<evidence type="ECO:0000313" key="5">
    <source>
        <dbReference type="Proteomes" id="UP001597191"/>
    </source>
</evidence>
<feature type="domain" description="N-acetyltransferase" evidence="3">
    <location>
        <begin position="1"/>
        <end position="168"/>
    </location>
</feature>
<dbReference type="RefSeq" id="WP_125651543.1">
    <property type="nucleotide sequence ID" value="NZ_JBHTOH010000069.1"/>
</dbReference>
<dbReference type="CDD" id="cd04301">
    <property type="entry name" value="NAT_SF"/>
    <property type="match status" value="1"/>
</dbReference>